<dbReference type="Gene3D" id="1.20.58.340">
    <property type="entry name" value="Magnesium transport protein CorA, transmembrane region"/>
    <property type="match status" value="1"/>
</dbReference>
<evidence type="ECO:0000256" key="10">
    <source>
        <dbReference type="SAM" id="Phobius"/>
    </source>
</evidence>
<comment type="subcellular location">
    <subcellularLocation>
        <location evidence="1">Membrane</location>
        <topology evidence="1">Multi-pass membrane protein</topology>
    </subcellularLocation>
</comment>
<reference evidence="12" key="1">
    <citation type="journal article" date="2013" name="Mol. Plant Microbe Interact.">
        <title>Global aspects of pacC regulation of pathogenicity genes in Colletotrichum gloeosporioides as revealed by transcriptome analysis.</title>
        <authorList>
            <person name="Alkan N."/>
            <person name="Meng X."/>
            <person name="Friedlander G."/>
            <person name="Reuveni E."/>
            <person name="Sukno S."/>
            <person name="Sherman A."/>
            <person name="Thon M."/>
            <person name="Fluhr R."/>
            <person name="Prusky D."/>
        </authorList>
    </citation>
    <scope>NUCLEOTIDE SEQUENCE [LARGE SCALE GENOMIC DNA]</scope>
    <source>
        <strain evidence="12">Cg-14</strain>
    </source>
</reference>
<dbReference type="InterPro" id="IPR045863">
    <property type="entry name" value="CorA_TM1_TM2"/>
</dbReference>
<evidence type="ECO:0000313" key="12">
    <source>
        <dbReference type="Proteomes" id="UP000015530"/>
    </source>
</evidence>
<dbReference type="InterPro" id="IPR002523">
    <property type="entry name" value="MgTranspt_CorA/ZnTranspt_ZntB"/>
</dbReference>
<feature type="transmembrane region" description="Helical" evidence="10">
    <location>
        <begin position="1187"/>
        <end position="1210"/>
    </location>
</feature>
<feature type="compositionally biased region" description="Acidic residues" evidence="9">
    <location>
        <begin position="714"/>
        <end position="723"/>
    </location>
</feature>
<keyword evidence="8" id="KW-0175">Coiled coil</keyword>
<keyword evidence="6 10" id="KW-0472">Membrane</keyword>
<dbReference type="PANTHER" id="PTHR24198">
    <property type="entry name" value="ANKYRIN REPEAT AND PROTEIN KINASE DOMAIN-CONTAINING PROTEIN"/>
    <property type="match status" value="1"/>
</dbReference>
<evidence type="ECO:0000256" key="1">
    <source>
        <dbReference type="ARBA" id="ARBA00004141"/>
    </source>
</evidence>
<evidence type="ECO:0000256" key="8">
    <source>
        <dbReference type="SAM" id="Coils"/>
    </source>
</evidence>
<feature type="compositionally biased region" description="Basic and acidic residues" evidence="9">
    <location>
        <begin position="738"/>
        <end position="747"/>
    </location>
</feature>
<feature type="compositionally biased region" description="Basic and acidic residues" evidence="9">
    <location>
        <begin position="832"/>
        <end position="851"/>
    </location>
</feature>
<feature type="repeat" description="ANK" evidence="7">
    <location>
        <begin position="185"/>
        <end position="217"/>
    </location>
</feature>
<dbReference type="GO" id="GO:0016020">
    <property type="term" value="C:membrane"/>
    <property type="evidence" value="ECO:0007669"/>
    <property type="project" value="UniProtKB-SubCell"/>
</dbReference>
<evidence type="ECO:0000256" key="3">
    <source>
        <dbReference type="ARBA" id="ARBA00022737"/>
    </source>
</evidence>
<evidence type="ECO:0000256" key="7">
    <source>
        <dbReference type="PROSITE-ProRule" id="PRU00023"/>
    </source>
</evidence>
<dbReference type="SUPFAM" id="SSF48403">
    <property type="entry name" value="Ankyrin repeat"/>
    <property type="match status" value="1"/>
</dbReference>
<evidence type="ECO:0000256" key="2">
    <source>
        <dbReference type="ARBA" id="ARBA00022692"/>
    </source>
</evidence>
<accession>T0KVJ3</accession>
<feature type="repeat" description="ANK" evidence="7">
    <location>
        <begin position="257"/>
        <end position="289"/>
    </location>
</feature>
<feature type="transmembrane region" description="Helical" evidence="10">
    <location>
        <begin position="1153"/>
        <end position="1175"/>
    </location>
</feature>
<gene>
    <name evidence="11" type="ORF">CGLO_03466</name>
</gene>
<keyword evidence="3" id="KW-0677">Repeat</keyword>
<evidence type="ECO:0000256" key="6">
    <source>
        <dbReference type="ARBA" id="ARBA00023136"/>
    </source>
</evidence>
<feature type="compositionally biased region" description="Polar residues" evidence="9">
    <location>
        <begin position="489"/>
        <end position="500"/>
    </location>
</feature>
<evidence type="ECO:0000256" key="9">
    <source>
        <dbReference type="SAM" id="MobiDB-lite"/>
    </source>
</evidence>
<dbReference type="SMART" id="SM00248">
    <property type="entry name" value="ANK"/>
    <property type="match status" value="9"/>
</dbReference>
<dbReference type="Pfam" id="PF12796">
    <property type="entry name" value="Ank_2"/>
    <property type="match status" value="2"/>
</dbReference>
<dbReference type="HOGENOM" id="CLU_003905_0_0_1"/>
<feature type="region of interest" description="Disordered" evidence="9">
    <location>
        <begin position="486"/>
        <end position="515"/>
    </location>
</feature>
<feature type="repeat" description="ANK" evidence="7">
    <location>
        <begin position="117"/>
        <end position="149"/>
    </location>
</feature>
<evidence type="ECO:0000256" key="5">
    <source>
        <dbReference type="ARBA" id="ARBA00023043"/>
    </source>
</evidence>
<organism evidence="11 12">
    <name type="scientific">Colletotrichum gloeosporioides (strain Cg-14)</name>
    <name type="common">Anthracnose fungus</name>
    <name type="synonym">Glomerella cingulata</name>
    <dbReference type="NCBI Taxonomy" id="1237896"/>
    <lineage>
        <taxon>Eukaryota</taxon>
        <taxon>Fungi</taxon>
        <taxon>Dikarya</taxon>
        <taxon>Ascomycota</taxon>
        <taxon>Pezizomycotina</taxon>
        <taxon>Sordariomycetes</taxon>
        <taxon>Hypocreomycetidae</taxon>
        <taxon>Glomerellales</taxon>
        <taxon>Glomerellaceae</taxon>
        <taxon>Colletotrichum</taxon>
        <taxon>Colletotrichum gloeosporioides species complex</taxon>
    </lineage>
</organism>
<dbReference type="InterPro" id="IPR036770">
    <property type="entry name" value="Ankyrin_rpt-contain_sf"/>
</dbReference>
<dbReference type="InterPro" id="IPR002110">
    <property type="entry name" value="Ankyrin_rpt"/>
</dbReference>
<dbReference type="EMBL" id="AMYD01000720">
    <property type="protein sequence ID" value="EQB56523.1"/>
    <property type="molecule type" value="Genomic_DNA"/>
</dbReference>
<dbReference type="Proteomes" id="UP000015530">
    <property type="component" value="Unassembled WGS sequence"/>
</dbReference>
<dbReference type="PROSITE" id="PS50297">
    <property type="entry name" value="ANK_REP_REGION"/>
    <property type="match status" value="3"/>
</dbReference>
<evidence type="ECO:0000256" key="4">
    <source>
        <dbReference type="ARBA" id="ARBA00022989"/>
    </source>
</evidence>
<feature type="compositionally biased region" description="Basic and acidic residues" evidence="9">
    <location>
        <begin position="812"/>
        <end position="825"/>
    </location>
</feature>
<protein>
    <submittedName>
        <fullName evidence="11">Uncharacterized protein</fullName>
    </submittedName>
</protein>
<feature type="compositionally biased region" description="Basic and acidic residues" evidence="9">
    <location>
        <begin position="704"/>
        <end position="713"/>
    </location>
</feature>
<feature type="compositionally biased region" description="Basic and acidic residues" evidence="9">
    <location>
        <begin position="501"/>
        <end position="513"/>
    </location>
</feature>
<dbReference type="Gene3D" id="1.25.40.20">
    <property type="entry name" value="Ankyrin repeat-containing domain"/>
    <property type="match status" value="1"/>
</dbReference>
<dbReference type="OMA" id="DSEPKFT"/>
<feature type="region of interest" description="Disordered" evidence="9">
    <location>
        <begin position="812"/>
        <end position="876"/>
    </location>
</feature>
<dbReference type="OrthoDB" id="341259at2759"/>
<dbReference type="STRING" id="1237896.T0KVJ3"/>
<feature type="region of interest" description="Disordered" evidence="9">
    <location>
        <begin position="688"/>
        <end position="751"/>
    </location>
</feature>
<sequence>MADKGPNTNTSTTAECVNDDVDMSSEAAEAAGPDDGHSVSGLFEFFQDLEQSEEGANDAQTLRDWIPMAISKDTQEGLHIKCDGDRTLLHVAAREGLKEAAKRLVKVKAMLNAQDETGCTPLYAACWGEHMDIVKLLLHNKADSTIFDNDDWSPLYIAARYRCSDITKHLLDTCDWNLDFKEKLTGRTPLHAAARGGGRATVRYLRDKGAELGPRDDSGWTPLMAAVMSGEEEEDALRELLEPRIGEDLQLETEDSEGWTPLLRAAESGFWDGVRVLVEAGAKCNTLKTSKTADTELTSDVASDGEGQQPLHLASTAYDHDIREQGIADSDTNSQVGQETRVSHLGARSAGYIDMVRLLLDQHADTKAENRNGKTALELAFDSGHHDRVEAIFEVFAEVDDKDTDKLFMWAAGTTQRHWIATSLFERRFRKASDSSFVNISERRSAIEWAAHAKMPKVLWLLIASSPQSNDTKKALALAKGIIKKAKDQTGNPPASSGNQKPDRGDDAMKGGKSESISLDMQDIIDNPPTGMICTDSPSYDLPTYDSRVLSTPKDYEAAMVRFYKTKGQFGNIIKVRSVEDTVYRQGPERIMREVTEKFQEHSRGLRDRIAQRPAFLDSEPKFTWVHLPATNMVWMEHLVQRIMKDGKQHASHFNQAKSFFKDSWIQVPDKVSVSRIMRPRYVSRDAISRNTTDDGTQTEDTDNLSKRKFSDKEGEEAEEGGMDDAKEEGVSTGKNPVEQKDTKSQDQEANGVVATAIYHEGGTEQGDEFKHAKTLEKAREKYQKLLDEYNGINKIIHGSSTLDESYYHFAEDSDSAKDRNRRNETQVATDSWREERDRKRRHQAEPEQKKTVKGQAEQKAVLEEPEQAEERKDKEQMERKLGSYWLLIRVNQLWIWTINNKWLISASSHPIDDSENELFQGILDHLEKLGEAGGSDLQPGSTAEMSQLIIDYCVDYYERKPKAHEGERPEECKLGNFPSIRQTFSKSINSIARDETNMFEKLSKLTRDLRQILSDNTIDHNGAVKLMDDELARATVEAEDLSCRVKDILDELSILEATVQYQQDVQRAMKNSAARKAKIKQDAEKRVGKETVLETELTATYIINDIKGLGSVAQRVHGAVNTTLSLQQSEIANLQAKLSIKHAELAAQQSRVLMVFTVVTILFLPLSFLTSLFALDVASFQQAPPWALGVIFSVSFGFFIPMVIFTFFWKQSKKFISGLPSLIKEKLMALIYYLLQLADTSNQTQDRDGVSMTAPASRWSNHAVQDVEKGPSGGSDPTNQSNDHQSSVGTTINQVS</sequence>
<feature type="repeat" description="ANK" evidence="7">
    <location>
        <begin position="372"/>
        <end position="404"/>
    </location>
</feature>
<keyword evidence="4 10" id="KW-1133">Transmembrane helix</keyword>
<keyword evidence="2 10" id="KW-0812">Transmembrane</keyword>
<name>T0KVJ3_COLGC</name>
<evidence type="ECO:0000313" key="11">
    <source>
        <dbReference type="EMBL" id="EQB56523.1"/>
    </source>
</evidence>
<keyword evidence="5 7" id="KW-0040">ANK repeat</keyword>
<dbReference type="PROSITE" id="PS50088">
    <property type="entry name" value="ANK_REPEAT"/>
    <property type="match status" value="5"/>
</dbReference>
<dbReference type="Pfam" id="PF01544">
    <property type="entry name" value="CorA"/>
    <property type="match status" value="1"/>
</dbReference>
<proteinExistence type="predicted"/>
<feature type="compositionally biased region" description="Polar residues" evidence="9">
    <location>
        <begin position="1276"/>
        <end position="1297"/>
    </location>
</feature>
<feature type="repeat" description="ANK" evidence="7">
    <location>
        <begin position="84"/>
        <end position="116"/>
    </location>
</feature>
<feature type="region of interest" description="Disordered" evidence="9">
    <location>
        <begin position="1246"/>
        <end position="1297"/>
    </location>
</feature>
<comment type="caution">
    <text evidence="11">The sequence shown here is derived from an EMBL/GenBank/DDBJ whole genome shotgun (WGS) entry which is preliminary data.</text>
</comment>
<dbReference type="SUPFAM" id="SSF144083">
    <property type="entry name" value="Magnesium transport protein CorA, transmembrane region"/>
    <property type="match status" value="1"/>
</dbReference>
<dbReference type="PANTHER" id="PTHR24198:SF165">
    <property type="entry name" value="ANKYRIN REPEAT-CONTAINING PROTEIN-RELATED"/>
    <property type="match status" value="1"/>
</dbReference>
<feature type="coiled-coil region" evidence="8">
    <location>
        <begin position="1032"/>
        <end position="1059"/>
    </location>
</feature>